<reference evidence="2 3" key="1">
    <citation type="submission" date="2024-03" db="EMBL/GenBank/DDBJ databases">
        <title>Genome-scale model development and genomic sequencing of the oleaginous clade Lipomyces.</title>
        <authorList>
            <consortium name="Lawrence Berkeley National Laboratory"/>
            <person name="Czajka J.J."/>
            <person name="Han Y."/>
            <person name="Kim J."/>
            <person name="Mondo S.J."/>
            <person name="Hofstad B.A."/>
            <person name="Robles A."/>
            <person name="Haridas S."/>
            <person name="Riley R."/>
            <person name="LaButti K."/>
            <person name="Pangilinan J."/>
            <person name="Andreopoulos W."/>
            <person name="Lipzen A."/>
            <person name="Yan J."/>
            <person name="Wang M."/>
            <person name="Ng V."/>
            <person name="Grigoriev I.V."/>
            <person name="Spatafora J.W."/>
            <person name="Magnuson J.K."/>
            <person name="Baker S.E."/>
            <person name="Pomraning K.R."/>
        </authorList>
    </citation>
    <scope>NUCLEOTIDE SEQUENCE [LARGE SCALE GENOMIC DNA]</scope>
    <source>
        <strain evidence="2 3">Phaff 52-87</strain>
    </source>
</reference>
<dbReference type="RefSeq" id="XP_064768475.1">
    <property type="nucleotide sequence ID" value="XM_064910206.1"/>
</dbReference>
<dbReference type="Proteomes" id="UP001498771">
    <property type="component" value="Unassembled WGS sequence"/>
</dbReference>
<comment type="caution">
    <text evidence="2">The sequence shown here is derived from an EMBL/GenBank/DDBJ whole genome shotgun (WGS) entry which is preliminary data.</text>
</comment>
<dbReference type="EMBL" id="JBBJBU010000005">
    <property type="protein sequence ID" value="KAK7205442.1"/>
    <property type="molecule type" value="Genomic_DNA"/>
</dbReference>
<sequence>VPRKQEVRFSGDLYTPLWVRKKGDAKEGWCDLCPEPRWLILKNSAYWYDKNFAHGICPVTGKRYTRPTKCQRIKGNEEMFEGLCSVCNQWIQITTRRGGGGTSWFRHANR</sequence>
<keyword evidence="3" id="KW-1185">Reference proteome</keyword>
<evidence type="ECO:0000313" key="3">
    <source>
        <dbReference type="Proteomes" id="UP001498771"/>
    </source>
</evidence>
<evidence type="ECO:0000313" key="2">
    <source>
        <dbReference type="EMBL" id="KAK7205442.1"/>
    </source>
</evidence>
<organism evidence="2 3">
    <name type="scientific">Myxozyma melibiosi</name>
    <dbReference type="NCBI Taxonomy" id="54550"/>
    <lineage>
        <taxon>Eukaryota</taxon>
        <taxon>Fungi</taxon>
        <taxon>Dikarya</taxon>
        <taxon>Ascomycota</taxon>
        <taxon>Saccharomycotina</taxon>
        <taxon>Lipomycetes</taxon>
        <taxon>Lipomycetales</taxon>
        <taxon>Lipomycetaceae</taxon>
        <taxon>Myxozyma</taxon>
    </lineage>
</organism>
<dbReference type="InterPro" id="IPR028012">
    <property type="entry name" value="Rua1_C"/>
</dbReference>
<feature type="non-terminal residue" evidence="2">
    <location>
        <position position="1"/>
    </location>
</feature>
<dbReference type="PANTHER" id="PTHR28125">
    <property type="entry name" value="MEIOTIC EXPRESSION UP-REGULATED PROTEIN 26"/>
    <property type="match status" value="1"/>
</dbReference>
<gene>
    <name evidence="2" type="ORF">BZA70DRAFT_224468</name>
</gene>
<proteinExistence type="predicted"/>
<name>A0ABR1F6L5_9ASCO</name>
<accession>A0ABR1F6L5</accession>
<feature type="non-terminal residue" evidence="2">
    <location>
        <position position="110"/>
    </location>
</feature>
<dbReference type="PANTHER" id="PTHR28125:SF3">
    <property type="entry name" value="TRANSCRIPTION REGULATOR RUA1 C-TERMINAL DOMAIN-CONTAINING PROTEIN"/>
    <property type="match status" value="1"/>
</dbReference>
<dbReference type="GeneID" id="90035718"/>
<feature type="domain" description="Transcription regulator Rua1 C-terminal" evidence="1">
    <location>
        <begin position="12"/>
        <end position="109"/>
    </location>
</feature>
<protein>
    <recommendedName>
        <fullName evidence="1">Transcription regulator Rua1 C-terminal domain-containing protein</fullName>
    </recommendedName>
</protein>
<evidence type="ECO:0000259" key="1">
    <source>
        <dbReference type="Pfam" id="PF14616"/>
    </source>
</evidence>
<dbReference type="Pfam" id="PF14616">
    <property type="entry name" value="Rua1_C"/>
    <property type="match status" value="1"/>
</dbReference>